<evidence type="ECO:0000313" key="1">
    <source>
        <dbReference type="EMBL" id="RRT71420.1"/>
    </source>
</evidence>
<dbReference type="EMBL" id="AMZH03003712">
    <property type="protein sequence ID" value="RRT71420.1"/>
    <property type="molecule type" value="Genomic_DNA"/>
</dbReference>
<protein>
    <submittedName>
        <fullName evidence="1">Uncharacterized protein</fullName>
    </submittedName>
</protein>
<sequence length="142" mass="15732">MPGVVAAPRPTAVMELPVEPQSLKKLSFKSLKRALDLFSPIHGYHSPSDPESKRIRISYKVGDSLFSVSVNPTMLDYFCFSLLFGHHYDYSAGSQEAKASQNGGNQNAIVPAHTMLPKGPYVHYLLFSHLCIAFTFCGYFSD</sequence>
<organism evidence="1 2">
    <name type="scientific">Ensete ventricosum</name>
    <name type="common">Abyssinian banana</name>
    <name type="synonym">Musa ensete</name>
    <dbReference type="NCBI Taxonomy" id="4639"/>
    <lineage>
        <taxon>Eukaryota</taxon>
        <taxon>Viridiplantae</taxon>
        <taxon>Streptophyta</taxon>
        <taxon>Embryophyta</taxon>
        <taxon>Tracheophyta</taxon>
        <taxon>Spermatophyta</taxon>
        <taxon>Magnoliopsida</taxon>
        <taxon>Liliopsida</taxon>
        <taxon>Zingiberales</taxon>
        <taxon>Musaceae</taxon>
        <taxon>Ensete</taxon>
    </lineage>
</organism>
<dbReference type="AlphaFoldDB" id="A0A427A5B0"/>
<name>A0A427A5B0_ENSVE</name>
<accession>A0A427A5B0</accession>
<proteinExistence type="predicted"/>
<comment type="caution">
    <text evidence="1">The sequence shown here is derived from an EMBL/GenBank/DDBJ whole genome shotgun (WGS) entry which is preliminary data.</text>
</comment>
<gene>
    <name evidence="1" type="ORF">B296_00004384</name>
</gene>
<dbReference type="Proteomes" id="UP000287651">
    <property type="component" value="Unassembled WGS sequence"/>
</dbReference>
<evidence type="ECO:0000313" key="2">
    <source>
        <dbReference type="Proteomes" id="UP000287651"/>
    </source>
</evidence>
<reference evidence="1 2" key="1">
    <citation type="journal article" date="2014" name="Agronomy (Basel)">
        <title>A Draft Genome Sequence for Ensete ventricosum, the Drought-Tolerant Tree Against Hunger.</title>
        <authorList>
            <person name="Harrison J."/>
            <person name="Moore K.A."/>
            <person name="Paszkiewicz K."/>
            <person name="Jones T."/>
            <person name="Grant M."/>
            <person name="Ambacheew D."/>
            <person name="Muzemil S."/>
            <person name="Studholme D.J."/>
        </authorList>
    </citation>
    <scope>NUCLEOTIDE SEQUENCE [LARGE SCALE GENOMIC DNA]</scope>
</reference>